<accession>A0ABR2Z766</accession>
<protein>
    <submittedName>
        <fullName evidence="1">Uncharacterized protein</fullName>
    </submittedName>
</protein>
<proteinExistence type="predicted"/>
<dbReference type="Proteomes" id="UP001437256">
    <property type="component" value="Unassembled WGS sequence"/>
</dbReference>
<dbReference type="PANTHER" id="PTHR46579:SF1">
    <property type="entry name" value="F5_8 TYPE C DOMAIN-CONTAINING PROTEIN"/>
    <property type="match status" value="1"/>
</dbReference>
<evidence type="ECO:0000313" key="1">
    <source>
        <dbReference type="EMBL" id="KAL0057094.1"/>
    </source>
</evidence>
<dbReference type="EMBL" id="JBBXMP010000701">
    <property type="protein sequence ID" value="KAL0057094.1"/>
    <property type="molecule type" value="Genomic_DNA"/>
</dbReference>
<keyword evidence="2" id="KW-1185">Reference proteome</keyword>
<evidence type="ECO:0000313" key="2">
    <source>
        <dbReference type="Proteomes" id="UP001437256"/>
    </source>
</evidence>
<name>A0ABR2Z766_9AGAR</name>
<organism evidence="1 2">
    <name type="scientific">Marasmius tenuissimus</name>
    <dbReference type="NCBI Taxonomy" id="585030"/>
    <lineage>
        <taxon>Eukaryota</taxon>
        <taxon>Fungi</taxon>
        <taxon>Dikarya</taxon>
        <taxon>Basidiomycota</taxon>
        <taxon>Agaricomycotina</taxon>
        <taxon>Agaricomycetes</taxon>
        <taxon>Agaricomycetidae</taxon>
        <taxon>Agaricales</taxon>
        <taxon>Marasmiineae</taxon>
        <taxon>Marasmiaceae</taxon>
        <taxon>Marasmius</taxon>
    </lineage>
</organism>
<gene>
    <name evidence="1" type="ORF">AAF712_016281</name>
</gene>
<sequence>MRTHAQMRTQAEEVQFADTLTAAKTLSTKYGIKGTSILYNLSPIIYSYAFPFDFMHLGNGEYHFGAGIWETIGKETLASGKHIPSTFGVKPPDIADDKTAMMADAYSFWLQHLGPVLLENHFPRPVYYKHFIKFVKLVRLCLEFKLEPAQVEEIRNGFKAWVEEYEKLYYQHDPDRVRACPLTLHALLHIVDGLEWVGPVWTYWAFPMERYCGRLQPAIKSRHHPFAAINNYITSFAQLSHIKVMYNLHYKLEMRPHKKREMVAGPPRGSFSHPDCM</sequence>
<dbReference type="PANTHER" id="PTHR46579">
    <property type="entry name" value="F5/8 TYPE C DOMAIN-CONTAINING PROTEIN-RELATED"/>
    <property type="match status" value="1"/>
</dbReference>
<reference evidence="1 2" key="1">
    <citation type="submission" date="2024-05" db="EMBL/GenBank/DDBJ databases">
        <title>A draft genome resource for the thread blight pathogen Marasmius tenuissimus strain MS-2.</title>
        <authorList>
            <person name="Yulfo-Soto G.E."/>
            <person name="Baruah I.K."/>
            <person name="Amoako-Attah I."/>
            <person name="Bukari Y."/>
            <person name="Meinhardt L.W."/>
            <person name="Bailey B.A."/>
            <person name="Cohen S.P."/>
        </authorList>
    </citation>
    <scope>NUCLEOTIDE SEQUENCE [LARGE SCALE GENOMIC DNA]</scope>
    <source>
        <strain evidence="1 2">MS-2</strain>
    </source>
</reference>
<comment type="caution">
    <text evidence="1">The sequence shown here is derived from an EMBL/GenBank/DDBJ whole genome shotgun (WGS) entry which is preliminary data.</text>
</comment>